<reference evidence="2 3" key="1">
    <citation type="submission" date="2014-04" db="EMBL/GenBank/DDBJ databases">
        <authorList>
            <person name="Hornung B.V."/>
        </authorList>
    </citation>
    <scope>NUCLEOTIDE SEQUENCE [LARGE SCALE GENOMIC DNA]</scope>
    <source>
        <strain evidence="2 3">CRIB</strain>
    </source>
</reference>
<gene>
    <name evidence="2" type="ORF">CRIB_2351</name>
</gene>
<evidence type="ECO:0000313" key="2">
    <source>
        <dbReference type="EMBL" id="CED94947.1"/>
    </source>
</evidence>
<organism evidence="2 3">
    <name type="scientific">Romboutsia ilealis</name>
    <dbReference type="NCBI Taxonomy" id="1115758"/>
    <lineage>
        <taxon>Bacteria</taxon>
        <taxon>Bacillati</taxon>
        <taxon>Bacillota</taxon>
        <taxon>Clostridia</taxon>
        <taxon>Peptostreptococcales</taxon>
        <taxon>Peptostreptococcaceae</taxon>
        <taxon>Romboutsia</taxon>
    </lineage>
</organism>
<evidence type="ECO:0000256" key="1">
    <source>
        <dbReference type="SAM" id="Phobius"/>
    </source>
</evidence>
<dbReference type="Proteomes" id="UP000245622">
    <property type="component" value="Chromosome 1"/>
</dbReference>
<keyword evidence="1" id="KW-1133">Transmembrane helix</keyword>
<dbReference type="EMBL" id="LN555523">
    <property type="protein sequence ID" value="CED94947.1"/>
    <property type="molecule type" value="Genomic_DNA"/>
</dbReference>
<feature type="transmembrane region" description="Helical" evidence="1">
    <location>
        <begin position="7"/>
        <end position="24"/>
    </location>
</feature>
<keyword evidence="1" id="KW-0472">Membrane</keyword>
<accession>A0A1V1I494</accession>
<dbReference type="AlphaFoldDB" id="A0A1V1I494"/>
<keyword evidence="3" id="KW-1185">Reference proteome</keyword>
<dbReference type="RefSeq" id="WP_180702431.1">
    <property type="nucleotide sequence ID" value="NZ_CAJUCR010000014.1"/>
</dbReference>
<proteinExistence type="predicted"/>
<dbReference type="GeneID" id="82206414"/>
<evidence type="ECO:0000313" key="3">
    <source>
        <dbReference type="Proteomes" id="UP000245622"/>
    </source>
</evidence>
<sequence length="57" mass="6653">MSQIINWGCLISIILLVLDVMIYFCNDAIKIYNKSTRIKVRPVGKTRTYVYEDKIAK</sequence>
<dbReference type="KEGG" id="ril:CRIB_2351"/>
<protein>
    <submittedName>
        <fullName evidence="2">Uncharacterized protein</fullName>
    </submittedName>
</protein>
<keyword evidence="1" id="KW-0812">Transmembrane</keyword>
<name>A0A1V1I494_9FIRM</name>